<evidence type="ECO:0000256" key="1">
    <source>
        <dbReference type="SAM" id="Phobius"/>
    </source>
</evidence>
<dbReference type="AlphaFoldDB" id="A0A1H8YK26"/>
<gene>
    <name evidence="3" type="ORF">SAMN04489732_120164</name>
</gene>
<dbReference type="OrthoDB" id="3638638at2"/>
<dbReference type="STRING" id="394193.SAMN04489732_120164"/>
<protein>
    <submittedName>
        <fullName evidence="3">SPW repeat-containing protein</fullName>
    </submittedName>
</protein>
<feature type="transmembrane region" description="Helical" evidence="1">
    <location>
        <begin position="71"/>
        <end position="90"/>
    </location>
</feature>
<keyword evidence="1" id="KW-1133">Transmembrane helix</keyword>
<feature type="transmembrane region" description="Helical" evidence="1">
    <location>
        <begin position="42"/>
        <end position="62"/>
    </location>
</feature>
<dbReference type="Proteomes" id="UP000198582">
    <property type="component" value="Unassembled WGS sequence"/>
</dbReference>
<feature type="domain" description="SPW repeat-containing integral membrane" evidence="2">
    <location>
        <begin position="20"/>
        <end position="117"/>
    </location>
</feature>
<keyword evidence="1" id="KW-0472">Membrane</keyword>
<feature type="transmembrane region" description="Helical" evidence="1">
    <location>
        <begin position="102"/>
        <end position="122"/>
    </location>
</feature>
<dbReference type="EMBL" id="FOEF01000020">
    <property type="protein sequence ID" value="SEP52497.1"/>
    <property type="molecule type" value="Genomic_DNA"/>
</dbReference>
<dbReference type="Pfam" id="PF03779">
    <property type="entry name" value="SPW"/>
    <property type="match status" value="1"/>
</dbReference>
<feature type="transmembrane region" description="Helical" evidence="1">
    <location>
        <begin position="12"/>
        <end position="36"/>
    </location>
</feature>
<sequence>MSTGSSTVTGRAGVRAGGAAGLAVLAGLYLIIGPWVARFGGAAELAVSNTVAGLAIIALAAVRTRDTGPQALTWVLPVLGLWAAVSPLVLRYGDETVPSTGAFAGNVIAGVVVVLSGAALLWRRRAA</sequence>
<dbReference type="RefSeq" id="WP_091625816.1">
    <property type="nucleotide sequence ID" value="NZ_FOEF01000020.1"/>
</dbReference>
<name>A0A1H8YK26_9PSEU</name>
<organism evidence="3 4">
    <name type="scientific">Amycolatopsis saalfeldensis</name>
    <dbReference type="NCBI Taxonomy" id="394193"/>
    <lineage>
        <taxon>Bacteria</taxon>
        <taxon>Bacillati</taxon>
        <taxon>Actinomycetota</taxon>
        <taxon>Actinomycetes</taxon>
        <taxon>Pseudonocardiales</taxon>
        <taxon>Pseudonocardiaceae</taxon>
        <taxon>Amycolatopsis</taxon>
    </lineage>
</organism>
<dbReference type="InterPro" id="IPR005530">
    <property type="entry name" value="SPW"/>
</dbReference>
<keyword evidence="4" id="KW-1185">Reference proteome</keyword>
<reference evidence="3 4" key="1">
    <citation type="submission" date="2016-10" db="EMBL/GenBank/DDBJ databases">
        <authorList>
            <person name="de Groot N.N."/>
        </authorList>
    </citation>
    <scope>NUCLEOTIDE SEQUENCE [LARGE SCALE GENOMIC DNA]</scope>
    <source>
        <strain evidence="3 4">DSM 44993</strain>
    </source>
</reference>
<accession>A0A1H8YK26</accession>
<evidence type="ECO:0000313" key="4">
    <source>
        <dbReference type="Proteomes" id="UP000198582"/>
    </source>
</evidence>
<evidence type="ECO:0000259" key="2">
    <source>
        <dbReference type="Pfam" id="PF03779"/>
    </source>
</evidence>
<evidence type="ECO:0000313" key="3">
    <source>
        <dbReference type="EMBL" id="SEP52497.1"/>
    </source>
</evidence>
<keyword evidence="1" id="KW-0812">Transmembrane</keyword>
<proteinExistence type="predicted"/>